<dbReference type="OrthoDB" id="3830014at2759"/>
<dbReference type="InterPro" id="IPR013097">
    <property type="entry name" value="Dabb"/>
</dbReference>
<dbReference type="PROSITE" id="PS51502">
    <property type="entry name" value="S_R_A_B_BARREL"/>
    <property type="match status" value="1"/>
</dbReference>
<dbReference type="EMBL" id="KZ805509">
    <property type="protein sequence ID" value="PVH95070.1"/>
    <property type="molecule type" value="Genomic_DNA"/>
</dbReference>
<dbReference type="SMART" id="SM00886">
    <property type="entry name" value="Dabb"/>
    <property type="match status" value="1"/>
</dbReference>
<evidence type="ECO:0000259" key="1">
    <source>
        <dbReference type="PROSITE" id="PS51502"/>
    </source>
</evidence>
<organism evidence="2 3">
    <name type="scientific">Periconia macrospinosa</name>
    <dbReference type="NCBI Taxonomy" id="97972"/>
    <lineage>
        <taxon>Eukaryota</taxon>
        <taxon>Fungi</taxon>
        <taxon>Dikarya</taxon>
        <taxon>Ascomycota</taxon>
        <taxon>Pezizomycotina</taxon>
        <taxon>Dothideomycetes</taxon>
        <taxon>Pleosporomycetidae</taxon>
        <taxon>Pleosporales</taxon>
        <taxon>Massarineae</taxon>
        <taxon>Periconiaceae</taxon>
        <taxon>Periconia</taxon>
    </lineage>
</organism>
<dbReference type="SUPFAM" id="SSF54909">
    <property type="entry name" value="Dimeric alpha+beta barrel"/>
    <property type="match status" value="1"/>
</dbReference>
<dbReference type="Gene3D" id="3.30.70.100">
    <property type="match status" value="1"/>
</dbReference>
<sequence length="104" mass="11317">MSRILRITLFKIPDAAHVQEAIAKYSTLTNDAKKDGKPYITSAAASPTHDDARNQGYTLVARTTFESKADMDYYDNECEAHGAIKAGLKGKLVDGPPLVVYVDA</sequence>
<feature type="domain" description="Stress-response A/B barrel" evidence="1">
    <location>
        <begin position="4"/>
        <end position="102"/>
    </location>
</feature>
<keyword evidence="3" id="KW-1185">Reference proteome</keyword>
<gene>
    <name evidence="2" type="ORF">DM02DRAFT_168797</name>
</gene>
<dbReference type="Pfam" id="PF07876">
    <property type="entry name" value="Dabb"/>
    <property type="match status" value="1"/>
</dbReference>
<evidence type="ECO:0000313" key="2">
    <source>
        <dbReference type="EMBL" id="PVH95070.1"/>
    </source>
</evidence>
<name>A0A2V1DAE6_9PLEO</name>
<evidence type="ECO:0000313" key="3">
    <source>
        <dbReference type="Proteomes" id="UP000244855"/>
    </source>
</evidence>
<accession>A0A2V1DAE6</accession>
<reference evidence="2 3" key="1">
    <citation type="journal article" date="2018" name="Sci. Rep.">
        <title>Comparative genomics provides insights into the lifestyle and reveals functional heterogeneity of dark septate endophytic fungi.</title>
        <authorList>
            <person name="Knapp D.G."/>
            <person name="Nemeth J.B."/>
            <person name="Barry K."/>
            <person name="Hainaut M."/>
            <person name="Henrissat B."/>
            <person name="Johnson J."/>
            <person name="Kuo A."/>
            <person name="Lim J.H.P."/>
            <person name="Lipzen A."/>
            <person name="Nolan M."/>
            <person name="Ohm R.A."/>
            <person name="Tamas L."/>
            <person name="Grigoriev I.V."/>
            <person name="Spatafora J.W."/>
            <person name="Nagy L.G."/>
            <person name="Kovacs G.M."/>
        </authorList>
    </citation>
    <scope>NUCLEOTIDE SEQUENCE [LARGE SCALE GENOMIC DNA]</scope>
    <source>
        <strain evidence="2 3">DSE2036</strain>
    </source>
</reference>
<dbReference type="InterPro" id="IPR011008">
    <property type="entry name" value="Dimeric_a/b-barrel"/>
</dbReference>
<protein>
    <recommendedName>
        <fullName evidence="1">Stress-response A/B barrel domain-containing protein</fullName>
    </recommendedName>
</protein>
<dbReference type="Proteomes" id="UP000244855">
    <property type="component" value="Unassembled WGS sequence"/>
</dbReference>
<dbReference type="AlphaFoldDB" id="A0A2V1DAE6"/>
<proteinExistence type="predicted"/>